<dbReference type="OrthoDB" id="1858069at2759"/>
<proteinExistence type="inferred from homology"/>
<dbReference type="Gene3D" id="3.40.50.150">
    <property type="entry name" value="Vaccinia Virus protein VP39"/>
    <property type="match status" value="1"/>
</dbReference>
<evidence type="ECO:0000313" key="2">
    <source>
        <dbReference type="EMBL" id="KAA8893890.1"/>
    </source>
</evidence>
<keyword evidence="3" id="KW-1185">Reference proteome</keyword>
<evidence type="ECO:0000313" key="3">
    <source>
        <dbReference type="Proteomes" id="UP000326924"/>
    </source>
</evidence>
<gene>
    <name evidence="2" type="ORF">FN846DRAFT_1002737</name>
</gene>
<reference evidence="2 3" key="1">
    <citation type="submission" date="2019-09" db="EMBL/GenBank/DDBJ databases">
        <title>Draft genome of the ectomycorrhizal ascomycete Sphaerosporella brunnea.</title>
        <authorList>
            <consortium name="DOE Joint Genome Institute"/>
            <person name="Benucci G.M."/>
            <person name="Marozzi G."/>
            <person name="Antonielli L."/>
            <person name="Sanchez S."/>
            <person name="Marco P."/>
            <person name="Wang X."/>
            <person name="Falini L.B."/>
            <person name="Barry K."/>
            <person name="Haridas S."/>
            <person name="Lipzen A."/>
            <person name="Labutti K."/>
            <person name="Grigoriev I.V."/>
            <person name="Murat C."/>
            <person name="Martin F."/>
            <person name="Albertini E."/>
            <person name="Donnini D."/>
            <person name="Bonito G."/>
        </authorList>
    </citation>
    <scope>NUCLEOTIDE SEQUENCE [LARGE SCALE GENOMIC DNA]</scope>
    <source>
        <strain evidence="2 3">Sb_GMNB300</strain>
    </source>
</reference>
<comment type="caution">
    <text evidence="2">The sequence shown here is derived from an EMBL/GenBank/DDBJ whole genome shotgun (WGS) entry which is preliminary data.</text>
</comment>
<evidence type="ECO:0000256" key="1">
    <source>
        <dbReference type="ARBA" id="ARBA00007009"/>
    </source>
</evidence>
<dbReference type="InterPro" id="IPR029063">
    <property type="entry name" value="SAM-dependent_MTases_sf"/>
</dbReference>
<sequence length="374" mass="41590">MKIQDISLAFCEPAGQITLPELVPRNGAIFLSTTACATPQVILRFQAPFLLSANSWLDLDSRKLGYERGSDRLRQCLWKQRGISLYIRDHRYSPLSWGVCGLSIGDPRDRVSTPSCGGFEDRAKISSPSPGVTPISQSWYRFAYGLTLVHRFRHPLRPTLQEIAANSKDFFERRVPARKHWAAQILASSNGDSLPHVIFSVEAATTPRPATPPSHAFPTSRNYMELATALTCSHPSVHPHRIDLRRLHRLPAPIAADKPMLLGALSPRRSGKQTNIDNSARRDRGVVAALRQARQDRRRARSMAAGLLTFQLADAAAVQDIGSFEVVLLSGLVGDTEAEKRRSWRTWRGGAAAGRLLVLRSAHGLRKLLYQENR</sequence>
<accession>A0A5J5EER5</accession>
<dbReference type="EMBL" id="VXIS01000392">
    <property type="protein sequence ID" value="KAA8893890.1"/>
    <property type="molecule type" value="Genomic_DNA"/>
</dbReference>
<dbReference type="AlphaFoldDB" id="A0A5J5EER5"/>
<protein>
    <submittedName>
        <fullName evidence="2">Uncharacterized protein</fullName>
    </submittedName>
</protein>
<dbReference type="InParanoid" id="A0A5J5EER5"/>
<dbReference type="GO" id="GO:0030410">
    <property type="term" value="F:nicotianamine synthase activity"/>
    <property type="evidence" value="ECO:0007669"/>
    <property type="project" value="InterPro"/>
</dbReference>
<dbReference type="Proteomes" id="UP000326924">
    <property type="component" value="Unassembled WGS sequence"/>
</dbReference>
<dbReference type="InterPro" id="IPR004298">
    <property type="entry name" value="Nicotian_synth"/>
</dbReference>
<organism evidence="2 3">
    <name type="scientific">Sphaerosporella brunnea</name>
    <dbReference type="NCBI Taxonomy" id="1250544"/>
    <lineage>
        <taxon>Eukaryota</taxon>
        <taxon>Fungi</taxon>
        <taxon>Dikarya</taxon>
        <taxon>Ascomycota</taxon>
        <taxon>Pezizomycotina</taxon>
        <taxon>Pezizomycetes</taxon>
        <taxon>Pezizales</taxon>
        <taxon>Pyronemataceae</taxon>
        <taxon>Sphaerosporella</taxon>
    </lineage>
</organism>
<dbReference type="Pfam" id="PF03059">
    <property type="entry name" value="NAS"/>
    <property type="match status" value="1"/>
</dbReference>
<name>A0A5J5EER5_9PEZI</name>
<comment type="similarity">
    <text evidence="1">Belongs to the nicotianamine synthase (NAS)-like family.</text>
</comment>
<dbReference type="GO" id="GO:0030418">
    <property type="term" value="P:nicotianamine biosynthetic process"/>
    <property type="evidence" value="ECO:0007669"/>
    <property type="project" value="InterPro"/>
</dbReference>